<gene>
    <name evidence="2" type="ORF">GLYMA_16G116500</name>
</gene>
<dbReference type="Proteomes" id="UP000008827">
    <property type="component" value="Chromosome 16"/>
</dbReference>
<keyword evidence="1" id="KW-0812">Transmembrane</keyword>
<reference evidence="3" key="2">
    <citation type="submission" date="2018-02" db="UniProtKB">
        <authorList>
            <consortium name="EnsemblPlants"/>
        </authorList>
    </citation>
    <scope>IDENTIFICATION</scope>
    <source>
        <strain evidence="3">Williams 82</strain>
    </source>
</reference>
<reference evidence="2" key="3">
    <citation type="submission" date="2018-07" db="EMBL/GenBank/DDBJ databases">
        <title>WGS assembly of Glycine max.</title>
        <authorList>
            <person name="Schmutz J."/>
            <person name="Cannon S."/>
            <person name="Schlueter J."/>
            <person name="Ma J."/>
            <person name="Mitros T."/>
            <person name="Nelson W."/>
            <person name="Hyten D."/>
            <person name="Song Q."/>
            <person name="Thelen J."/>
            <person name="Cheng J."/>
            <person name="Xu D."/>
            <person name="Hellsten U."/>
            <person name="May G."/>
            <person name="Yu Y."/>
            <person name="Sakurai T."/>
            <person name="Umezawa T."/>
            <person name="Bhattacharyya M."/>
            <person name="Sandhu D."/>
            <person name="Valliyodan B."/>
            <person name="Lindquist E."/>
            <person name="Peto M."/>
            <person name="Grant D."/>
            <person name="Shu S."/>
            <person name="Goodstein D."/>
            <person name="Barry K."/>
            <person name="Futrell-Griggs M."/>
            <person name="Abernathy B."/>
            <person name="Du J."/>
            <person name="Tian Z."/>
            <person name="Zhu L."/>
            <person name="Gill N."/>
            <person name="Joshi T."/>
            <person name="Libault M."/>
            <person name="Sethuraman A."/>
            <person name="Zhang X."/>
            <person name="Shinozaki K."/>
            <person name="Nguyen H."/>
            <person name="Wing R."/>
            <person name="Cregan P."/>
            <person name="Specht J."/>
            <person name="Grimwood J."/>
            <person name="Rokhsar D."/>
            <person name="Stacey G."/>
            <person name="Shoemaker R."/>
            <person name="Jackson S."/>
        </authorList>
    </citation>
    <scope>NUCLEOTIDE SEQUENCE</scope>
    <source>
        <tissue evidence="2">Callus</tissue>
    </source>
</reference>
<dbReference type="Gramene" id="KRH07885">
    <property type="protein sequence ID" value="KRH07885"/>
    <property type="gene ID" value="GLYMA_16G116500"/>
</dbReference>
<dbReference type="PaxDb" id="3847-GLYMA16G22213.1"/>
<dbReference type="EMBL" id="CM000849">
    <property type="protein sequence ID" value="KRH07885.1"/>
    <property type="molecule type" value="Genomic_DNA"/>
</dbReference>
<organism evidence="3">
    <name type="scientific">Glycine max</name>
    <name type="common">Soybean</name>
    <name type="synonym">Glycine hispida</name>
    <dbReference type="NCBI Taxonomy" id="3847"/>
    <lineage>
        <taxon>Eukaryota</taxon>
        <taxon>Viridiplantae</taxon>
        <taxon>Streptophyta</taxon>
        <taxon>Embryophyta</taxon>
        <taxon>Tracheophyta</taxon>
        <taxon>Spermatophyta</taxon>
        <taxon>Magnoliopsida</taxon>
        <taxon>eudicotyledons</taxon>
        <taxon>Gunneridae</taxon>
        <taxon>Pentapetalae</taxon>
        <taxon>rosids</taxon>
        <taxon>fabids</taxon>
        <taxon>Fabales</taxon>
        <taxon>Fabaceae</taxon>
        <taxon>Papilionoideae</taxon>
        <taxon>50 kb inversion clade</taxon>
        <taxon>NPAAA clade</taxon>
        <taxon>indigoferoid/millettioid clade</taxon>
        <taxon>Phaseoleae</taxon>
        <taxon>Glycine</taxon>
        <taxon>Glycine subgen. Soja</taxon>
    </lineage>
</organism>
<evidence type="ECO:0000313" key="4">
    <source>
        <dbReference type="Proteomes" id="UP000008827"/>
    </source>
</evidence>
<dbReference type="InParanoid" id="K7MGR1"/>
<keyword evidence="1" id="KW-1133">Transmembrane helix</keyword>
<evidence type="ECO:0000313" key="3">
    <source>
        <dbReference type="EnsemblPlants" id="KRH07885"/>
    </source>
</evidence>
<dbReference type="OMA" id="LANCIVK"/>
<dbReference type="EnsemblPlants" id="KRH07885">
    <property type="protein sequence ID" value="KRH07885"/>
    <property type="gene ID" value="GLYMA_16G116500"/>
</dbReference>
<keyword evidence="4" id="KW-1185">Reference proteome</keyword>
<sequence>MGDEASEEHQRSLAAPFIFFVVLTFQFASNWIDHSRSCMLLLQSGSNEEKETKLRVEIKELLKEASSLSQPSTFAQAAKLKRLAAAKERELAKCQSLHDKDNDLYSKVLLISKVENRS</sequence>
<protein>
    <submittedName>
        <fullName evidence="2 3">Uncharacterized protein</fullName>
    </submittedName>
</protein>
<reference evidence="2 3" key="1">
    <citation type="journal article" date="2010" name="Nature">
        <title>Genome sequence of the palaeopolyploid soybean.</title>
        <authorList>
            <person name="Schmutz J."/>
            <person name="Cannon S.B."/>
            <person name="Schlueter J."/>
            <person name="Ma J."/>
            <person name="Mitros T."/>
            <person name="Nelson W."/>
            <person name="Hyten D.L."/>
            <person name="Song Q."/>
            <person name="Thelen J.J."/>
            <person name="Cheng J."/>
            <person name="Xu D."/>
            <person name="Hellsten U."/>
            <person name="May G.D."/>
            <person name="Yu Y."/>
            <person name="Sakurai T."/>
            <person name="Umezawa T."/>
            <person name="Bhattacharyya M.K."/>
            <person name="Sandhu D."/>
            <person name="Valliyodan B."/>
            <person name="Lindquist E."/>
            <person name="Peto M."/>
            <person name="Grant D."/>
            <person name="Shu S."/>
            <person name="Goodstein D."/>
            <person name="Barry K."/>
            <person name="Futrell-Griggs M."/>
            <person name="Abernathy B."/>
            <person name="Du J."/>
            <person name="Tian Z."/>
            <person name="Zhu L."/>
            <person name="Gill N."/>
            <person name="Joshi T."/>
            <person name="Libault M."/>
            <person name="Sethuraman A."/>
            <person name="Zhang X.-C."/>
            <person name="Shinozaki K."/>
            <person name="Nguyen H.T."/>
            <person name="Wing R.A."/>
            <person name="Cregan P."/>
            <person name="Specht J."/>
            <person name="Grimwood J."/>
            <person name="Rokhsar D."/>
            <person name="Stacey G."/>
            <person name="Shoemaker R.C."/>
            <person name="Jackson S.A."/>
        </authorList>
    </citation>
    <scope>NUCLEOTIDE SEQUENCE [LARGE SCALE GENOMIC DNA]</scope>
    <source>
        <strain evidence="3">cv. Williams 82</strain>
        <tissue evidence="2">Callus</tissue>
    </source>
</reference>
<dbReference type="HOGENOM" id="CLU_2064940_0_0_1"/>
<dbReference type="SMR" id="K7MGR1"/>
<proteinExistence type="predicted"/>
<keyword evidence="1" id="KW-0472">Membrane</keyword>
<evidence type="ECO:0000256" key="1">
    <source>
        <dbReference type="SAM" id="Phobius"/>
    </source>
</evidence>
<dbReference type="AlphaFoldDB" id="K7MGR1"/>
<accession>K7MGR1</accession>
<dbReference type="GO" id="GO:0005634">
    <property type="term" value="C:nucleus"/>
    <property type="evidence" value="ECO:0000318"/>
    <property type="project" value="GO_Central"/>
</dbReference>
<feature type="transmembrane region" description="Helical" evidence="1">
    <location>
        <begin position="12"/>
        <end position="32"/>
    </location>
</feature>
<evidence type="ECO:0000313" key="2">
    <source>
        <dbReference type="EMBL" id="KRH07885.1"/>
    </source>
</evidence>
<name>K7MGR1_SOYBN</name>
<dbReference type="GO" id="GO:0005783">
    <property type="term" value="C:endoplasmic reticulum"/>
    <property type="evidence" value="ECO:0000318"/>
    <property type="project" value="GO_Central"/>
</dbReference>